<comment type="subunit">
    <text evidence="8">Homodimer.</text>
</comment>
<keyword evidence="7 8" id="KW-0676">Redox-active center</keyword>
<keyword evidence="3 8" id="KW-0274">FAD</keyword>
<comment type="caution">
    <text evidence="11">The sequence shown here is derived from an EMBL/GenBank/DDBJ whole genome shotgun (WGS) entry which is preliminary data.</text>
</comment>
<evidence type="ECO:0000256" key="1">
    <source>
        <dbReference type="ARBA" id="ARBA00009333"/>
    </source>
</evidence>
<dbReference type="InterPro" id="IPR023753">
    <property type="entry name" value="FAD/NAD-binding_dom"/>
</dbReference>
<dbReference type="GO" id="GO:0005737">
    <property type="term" value="C:cytoplasm"/>
    <property type="evidence" value="ECO:0007669"/>
    <property type="project" value="InterPro"/>
</dbReference>
<keyword evidence="2 8" id="KW-0285">Flavoprotein</keyword>
<evidence type="ECO:0000256" key="9">
    <source>
        <dbReference type="RuleBase" id="RU003881"/>
    </source>
</evidence>
<evidence type="ECO:0000256" key="7">
    <source>
        <dbReference type="ARBA" id="ARBA00023284"/>
    </source>
</evidence>
<dbReference type="FunFam" id="3.50.50.60:FF:000064">
    <property type="entry name" value="Thioredoxin reductase"/>
    <property type="match status" value="1"/>
</dbReference>
<sequence length="375" mass="40889">MITLEQSTHLPCEYKYPVHSYSFVISMYSRLFRLPSTTRRTFHTLSALNMPANHRKVTIIGSGPAGHTAAIYLARANLEPTMFEGMMANGFAPGGQLTTTTDVENFPGFPEGVLGGELMDKLRAQSERFGTEIITETISKVDLSSRPFKLWREGNEEESEPTDTSDALVFSTGASAKRMFLPGEDKYWQNGISACAVCDGAVPIFRKKPLAVIGGGDSAAEEAIYLTKYASHVYVLVRRDQLRASKVMADRLLKHPKVTVLFNTQATSTHGDGSLLNALTIKSTISGEETKLDVNGLFYAIGHEPATALVKGQIELDNEGYILTQPGSSLTSIEGFFAAGDVQDKRYRQAITSAGSGCMAALDAERWLSEHEATE</sequence>
<evidence type="ECO:0000313" key="12">
    <source>
        <dbReference type="Proteomes" id="UP000612746"/>
    </source>
</evidence>
<comment type="similarity">
    <text evidence="1 8">Belongs to the class-II pyridine nucleotide-disulfide oxidoreductase family.</text>
</comment>
<dbReference type="InterPro" id="IPR050097">
    <property type="entry name" value="Ferredoxin-NADP_redctase_2"/>
</dbReference>
<dbReference type="Proteomes" id="UP000612746">
    <property type="component" value="Unassembled WGS sequence"/>
</dbReference>
<dbReference type="SUPFAM" id="SSF51905">
    <property type="entry name" value="FAD/NAD(P)-binding domain"/>
    <property type="match status" value="1"/>
</dbReference>
<evidence type="ECO:0000256" key="6">
    <source>
        <dbReference type="ARBA" id="ARBA00023157"/>
    </source>
</evidence>
<keyword evidence="6" id="KW-1015">Disulfide bond</keyword>
<dbReference type="GO" id="GO:0019430">
    <property type="term" value="P:removal of superoxide radicals"/>
    <property type="evidence" value="ECO:0007669"/>
    <property type="project" value="UniProtKB-UniRule"/>
</dbReference>
<keyword evidence="5 8" id="KW-0560">Oxidoreductase</keyword>
<evidence type="ECO:0000313" key="11">
    <source>
        <dbReference type="EMBL" id="KAG2182864.1"/>
    </source>
</evidence>
<name>A0A8H7PY87_9FUNG</name>
<dbReference type="PROSITE" id="PS00573">
    <property type="entry name" value="PYRIDINE_REDOX_2"/>
    <property type="match status" value="1"/>
</dbReference>
<evidence type="ECO:0000256" key="3">
    <source>
        <dbReference type="ARBA" id="ARBA00022827"/>
    </source>
</evidence>
<comment type="cofactor">
    <cofactor evidence="9">
        <name>FAD</name>
        <dbReference type="ChEBI" id="CHEBI:57692"/>
    </cofactor>
    <text evidence="9">Binds 1 FAD per subunit.</text>
</comment>
<keyword evidence="4 9" id="KW-0521">NADP</keyword>
<reference evidence="11" key="1">
    <citation type="submission" date="2020-12" db="EMBL/GenBank/DDBJ databases">
        <title>Metabolic potential, ecology and presence of endohyphal bacteria is reflected in genomic diversity of Mucoromycotina.</title>
        <authorList>
            <person name="Muszewska A."/>
            <person name="Okrasinska A."/>
            <person name="Steczkiewicz K."/>
            <person name="Drgas O."/>
            <person name="Orlowska M."/>
            <person name="Perlinska-Lenart U."/>
            <person name="Aleksandrzak-Piekarczyk T."/>
            <person name="Szatraj K."/>
            <person name="Zielenkiewicz U."/>
            <person name="Pilsyk S."/>
            <person name="Malc E."/>
            <person name="Mieczkowski P."/>
            <person name="Kruszewska J.S."/>
            <person name="Biernat P."/>
            <person name="Pawlowska J."/>
        </authorList>
    </citation>
    <scope>NUCLEOTIDE SEQUENCE</scope>
    <source>
        <strain evidence="11">WA0000051536</strain>
    </source>
</reference>
<dbReference type="EC" id="1.8.1.9" evidence="8"/>
<dbReference type="PRINTS" id="PR00469">
    <property type="entry name" value="PNDRDTASEII"/>
</dbReference>
<dbReference type="PANTHER" id="PTHR48105">
    <property type="entry name" value="THIOREDOXIN REDUCTASE 1-RELATED-RELATED"/>
    <property type="match status" value="1"/>
</dbReference>
<keyword evidence="12" id="KW-1185">Reference proteome</keyword>
<dbReference type="Pfam" id="PF07992">
    <property type="entry name" value="Pyr_redox_2"/>
    <property type="match status" value="1"/>
</dbReference>
<dbReference type="InterPro" id="IPR036188">
    <property type="entry name" value="FAD/NAD-bd_sf"/>
</dbReference>
<evidence type="ECO:0000256" key="5">
    <source>
        <dbReference type="ARBA" id="ARBA00023002"/>
    </source>
</evidence>
<dbReference type="Gene3D" id="3.50.50.60">
    <property type="entry name" value="FAD/NAD(P)-binding domain"/>
    <property type="match status" value="2"/>
</dbReference>
<comment type="catalytic activity">
    <reaction evidence="8">
        <text>[thioredoxin]-dithiol + NADP(+) = [thioredoxin]-disulfide + NADPH + H(+)</text>
        <dbReference type="Rhea" id="RHEA:20345"/>
        <dbReference type="Rhea" id="RHEA-COMP:10698"/>
        <dbReference type="Rhea" id="RHEA-COMP:10700"/>
        <dbReference type="ChEBI" id="CHEBI:15378"/>
        <dbReference type="ChEBI" id="CHEBI:29950"/>
        <dbReference type="ChEBI" id="CHEBI:50058"/>
        <dbReference type="ChEBI" id="CHEBI:57783"/>
        <dbReference type="ChEBI" id="CHEBI:58349"/>
        <dbReference type="EC" id="1.8.1.9"/>
    </reaction>
</comment>
<dbReference type="InterPro" id="IPR005982">
    <property type="entry name" value="Thioredox_Rdtase"/>
</dbReference>
<dbReference type="GO" id="GO:0004791">
    <property type="term" value="F:thioredoxin-disulfide reductase (NADPH) activity"/>
    <property type="evidence" value="ECO:0007669"/>
    <property type="project" value="UniProtKB-UniRule"/>
</dbReference>
<evidence type="ECO:0000256" key="8">
    <source>
        <dbReference type="RuleBase" id="RU003880"/>
    </source>
</evidence>
<evidence type="ECO:0000256" key="2">
    <source>
        <dbReference type="ARBA" id="ARBA00022630"/>
    </source>
</evidence>
<dbReference type="EMBL" id="JAEPRA010000007">
    <property type="protein sequence ID" value="KAG2182864.1"/>
    <property type="molecule type" value="Genomic_DNA"/>
</dbReference>
<evidence type="ECO:0000256" key="4">
    <source>
        <dbReference type="ARBA" id="ARBA00022857"/>
    </source>
</evidence>
<protein>
    <recommendedName>
        <fullName evidence="8">Thioredoxin reductase</fullName>
        <ecNumber evidence="8">1.8.1.9</ecNumber>
    </recommendedName>
</protein>
<dbReference type="AlphaFoldDB" id="A0A8H7PY87"/>
<accession>A0A8H7PY87</accession>
<proteinExistence type="inferred from homology"/>
<dbReference type="InterPro" id="IPR008255">
    <property type="entry name" value="Pyr_nucl-diS_OxRdtase_2_AS"/>
</dbReference>
<evidence type="ECO:0000259" key="10">
    <source>
        <dbReference type="Pfam" id="PF07992"/>
    </source>
</evidence>
<gene>
    <name evidence="11" type="ORF">INT44_005845</name>
</gene>
<dbReference type="NCBIfam" id="TIGR01292">
    <property type="entry name" value="TRX_reduct"/>
    <property type="match status" value="1"/>
</dbReference>
<dbReference type="OrthoDB" id="371245at2759"/>
<feature type="domain" description="FAD/NAD(P)-binding" evidence="10">
    <location>
        <begin position="56"/>
        <end position="357"/>
    </location>
</feature>
<dbReference type="PRINTS" id="PR00368">
    <property type="entry name" value="FADPNR"/>
</dbReference>
<organism evidence="11 12">
    <name type="scientific">Umbelopsis vinacea</name>
    <dbReference type="NCBI Taxonomy" id="44442"/>
    <lineage>
        <taxon>Eukaryota</taxon>
        <taxon>Fungi</taxon>
        <taxon>Fungi incertae sedis</taxon>
        <taxon>Mucoromycota</taxon>
        <taxon>Mucoromycotina</taxon>
        <taxon>Umbelopsidomycetes</taxon>
        <taxon>Umbelopsidales</taxon>
        <taxon>Umbelopsidaceae</taxon>
        <taxon>Umbelopsis</taxon>
    </lineage>
</organism>